<evidence type="ECO:0000313" key="6">
    <source>
        <dbReference type="EMBL" id="GER29645.1"/>
    </source>
</evidence>
<evidence type="ECO:0000256" key="4">
    <source>
        <dbReference type="SAM" id="MobiDB-lite"/>
    </source>
</evidence>
<feature type="compositionally biased region" description="Low complexity" evidence="4">
    <location>
        <begin position="79"/>
        <end position="89"/>
    </location>
</feature>
<comment type="caution">
    <text evidence="3">Lacks conserved residue(s) required for the propagation of feature annotation.</text>
</comment>
<keyword evidence="7" id="KW-1185">Reference proteome</keyword>
<proteinExistence type="inferred from homology"/>
<dbReference type="InterPro" id="IPR045051">
    <property type="entry name" value="SBT"/>
</dbReference>
<dbReference type="Pfam" id="PF00082">
    <property type="entry name" value="Peptidase_S8"/>
    <property type="match status" value="1"/>
</dbReference>
<dbReference type="Proteomes" id="UP000325081">
    <property type="component" value="Unassembled WGS sequence"/>
</dbReference>
<protein>
    <submittedName>
        <fullName evidence="6">Subtilase family protein</fullName>
    </submittedName>
</protein>
<dbReference type="InterPro" id="IPR000209">
    <property type="entry name" value="Peptidase_S8/S53_dom"/>
</dbReference>
<dbReference type="PANTHER" id="PTHR10795">
    <property type="entry name" value="PROPROTEIN CONVERTASE SUBTILISIN/KEXIN"/>
    <property type="match status" value="1"/>
</dbReference>
<dbReference type="Gene3D" id="3.40.50.200">
    <property type="entry name" value="Peptidase S8/S53 domain"/>
    <property type="match status" value="1"/>
</dbReference>
<dbReference type="PROSITE" id="PS51892">
    <property type="entry name" value="SUBTILASE"/>
    <property type="match status" value="1"/>
</dbReference>
<dbReference type="GO" id="GO:0006508">
    <property type="term" value="P:proteolysis"/>
    <property type="evidence" value="ECO:0007669"/>
    <property type="project" value="InterPro"/>
</dbReference>
<dbReference type="SUPFAM" id="SSF52743">
    <property type="entry name" value="Subtilisin-like"/>
    <property type="match status" value="1"/>
</dbReference>
<dbReference type="AlphaFoldDB" id="A0A5A7P9X0"/>
<reference evidence="7" key="1">
    <citation type="journal article" date="2019" name="Curr. Biol.">
        <title>Genome Sequence of Striga asiatica Provides Insight into the Evolution of Plant Parasitism.</title>
        <authorList>
            <person name="Yoshida S."/>
            <person name="Kim S."/>
            <person name="Wafula E.K."/>
            <person name="Tanskanen J."/>
            <person name="Kim Y.M."/>
            <person name="Honaas L."/>
            <person name="Yang Z."/>
            <person name="Spallek T."/>
            <person name="Conn C.E."/>
            <person name="Ichihashi Y."/>
            <person name="Cheong K."/>
            <person name="Cui S."/>
            <person name="Der J.P."/>
            <person name="Gundlach H."/>
            <person name="Jiao Y."/>
            <person name="Hori C."/>
            <person name="Ishida J.K."/>
            <person name="Kasahara H."/>
            <person name="Kiba T."/>
            <person name="Kim M.S."/>
            <person name="Koo N."/>
            <person name="Laohavisit A."/>
            <person name="Lee Y.H."/>
            <person name="Lumba S."/>
            <person name="McCourt P."/>
            <person name="Mortimer J.C."/>
            <person name="Mutuku J.M."/>
            <person name="Nomura T."/>
            <person name="Sasaki-Sekimoto Y."/>
            <person name="Seto Y."/>
            <person name="Wang Y."/>
            <person name="Wakatake T."/>
            <person name="Sakakibara H."/>
            <person name="Demura T."/>
            <person name="Yamaguchi S."/>
            <person name="Yoneyama K."/>
            <person name="Manabe R.I."/>
            <person name="Nelson D.C."/>
            <person name="Schulman A.H."/>
            <person name="Timko M.P."/>
            <person name="dePamphilis C.W."/>
            <person name="Choi D."/>
            <person name="Shirasu K."/>
        </authorList>
    </citation>
    <scope>NUCLEOTIDE SEQUENCE [LARGE SCALE GENOMIC DNA]</scope>
    <source>
        <strain evidence="7">cv. UVA1</strain>
    </source>
</reference>
<dbReference type="GO" id="GO:0004252">
    <property type="term" value="F:serine-type endopeptidase activity"/>
    <property type="evidence" value="ECO:0007669"/>
    <property type="project" value="InterPro"/>
</dbReference>
<dbReference type="EMBL" id="BKCP01004224">
    <property type="protein sequence ID" value="GER29645.1"/>
    <property type="molecule type" value="Genomic_DNA"/>
</dbReference>
<comment type="similarity">
    <text evidence="1 3">Belongs to the peptidase S8 family.</text>
</comment>
<organism evidence="6 7">
    <name type="scientific">Striga asiatica</name>
    <name type="common">Asiatic witchweed</name>
    <name type="synonym">Buchnera asiatica</name>
    <dbReference type="NCBI Taxonomy" id="4170"/>
    <lineage>
        <taxon>Eukaryota</taxon>
        <taxon>Viridiplantae</taxon>
        <taxon>Streptophyta</taxon>
        <taxon>Embryophyta</taxon>
        <taxon>Tracheophyta</taxon>
        <taxon>Spermatophyta</taxon>
        <taxon>Magnoliopsida</taxon>
        <taxon>eudicotyledons</taxon>
        <taxon>Gunneridae</taxon>
        <taxon>Pentapetalae</taxon>
        <taxon>asterids</taxon>
        <taxon>lamiids</taxon>
        <taxon>Lamiales</taxon>
        <taxon>Orobanchaceae</taxon>
        <taxon>Buchnereae</taxon>
        <taxon>Striga</taxon>
    </lineage>
</organism>
<sequence>MMIVGVIDSGVWPESKSFRDDGMAEIPRRWNGICQAGQDFDLSMCNKKLIGVRYFNKGALAKRSPNKTQSMNSGRDTMGHGTHTTSTAAGNEVTGASFFGYAPGKAKGIATRARVAMYKVL</sequence>
<dbReference type="OrthoDB" id="2014869at2759"/>
<feature type="region of interest" description="Disordered" evidence="4">
    <location>
        <begin position="63"/>
        <end position="89"/>
    </location>
</feature>
<name>A0A5A7P9X0_STRAF</name>
<evidence type="ECO:0000256" key="3">
    <source>
        <dbReference type="PROSITE-ProRule" id="PRU01240"/>
    </source>
</evidence>
<feature type="compositionally biased region" description="Polar residues" evidence="4">
    <location>
        <begin position="66"/>
        <end position="75"/>
    </location>
</feature>
<feature type="domain" description="Peptidase S8/S53" evidence="5">
    <location>
        <begin position="3"/>
        <end position="120"/>
    </location>
</feature>
<keyword evidence="2" id="KW-0732">Signal</keyword>
<dbReference type="InterPro" id="IPR036852">
    <property type="entry name" value="Peptidase_S8/S53_dom_sf"/>
</dbReference>
<evidence type="ECO:0000256" key="2">
    <source>
        <dbReference type="ARBA" id="ARBA00022729"/>
    </source>
</evidence>
<evidence type="ECO:0000259" key="5">
    <source>
        <dbReference type="Pfam" id="PF00082"/>
    </source>
</evidence>
<accession>A0A5A7P9X0</accession>
<gene>
    <name evidence="6" type="ORF">STAS_05527</name>
</gene>
<evidence type="ECO:0000256" key="1">
    <source>
        <dbReference type="ARBA" id="ARBA00011073"/>
    </source>
</evidence>
<comment type="caution">
    <text evidence="6">The sequence shown here is derived from an EMBL/GenBank/DDBJ whole genome shotgun (WGS) entry which is preliminary data.</text>
</comment>
<evidence type="ECO:0000313" key="7">
    <source>
        <dbReference type="Proteomes" id="UP000325081"/>
    </source>
</evidence>